<accession>A0A679HYD3</accession>
<reference evidence="9" key="1">
    <citation type="submission" date="2020-01" db="EMBL/GenBank/DDBJ databases">
        <title>Phosphoaccumulans saitamaens gen. nov., sp. nov., a polyphosphate accumulating bacterium isolated from surface river water.</title>
        <authorList>
            <person name="Watanabe K."/>
            <person name="Suda W."/>
        </authorList>
    </citation>
    <scope>NUCLEOTIDE SEQUENCE [LARGE SCALE GENOMIC DNA]</scope>
    <source>
        <strain evidence="9">ICHIAU1</strain>
    </source>
</reference>
<dbReference type="GO" id="GO:0055085">
    <property type="term" value="P:transmembrane transport"/>
    <property type="evidence" value="ECO:0007669"/>
    <property type="project" value="InterPro"/>
</dbReference>
<dbReference type="PANTHER" id="PTHR36838">
    <property type="entry name" value="AUXIN EFFLUX CARRIER FAMILY PROTEIN"/>
    <property type="match status" value="1"/>
</dbReference>
<evidence type="ECO:0000256" key="5">
    <source>
        <dbReference type="ARBA" id="ARBA00022692"/>
    </source>
</evidence>
<proteinExistence type="inferred from homology"/>
<keyword evidence="3" id="KW-0813">Transport</keyword>
<evidence type="ECO:0000256" key="2">
    <source>
        <dbReference type="ARBA" id="ARBA00010145"/>
    </source>
</evidence>
<keyword evidence="6" id="KW-1133">Transmembrane helix</keyword>
<evidence type="ECO:0000313" key="8">
    <source>
        <dbReference type="EMBL" id="BBU68388.1"/>
    </source>
</evidence>
<evidence type="ECO:0000256" key="4">
    <source>
        <dbReference type="ARBA" id="ARBA00022475"/>
    </source>
</evidence>
<dbReference type="GO" id="GO:0005886">
    <property type="term" value="C:plasma membrane"/>
    <property type="evidence" value="ECO:0007669"/>
    <property type="project" value="UniProtKB-SubCell"/>
</dbReference>
<evidence type="ECO:0000313" key="9">
    <source>
        <dbReference type="Proteomes" id="UP000463961"/>
    </source>
</evidence>
<name>A0A679HYD3_9RHOO</name>
<organism evidence="8 9">
    <name type="scientific">Fluviibacter phosphoraccumulans</name>
    <dbReference type="NCBI Taxonomy" id="1751046"/>
    <lineage>
        <taxon>Bacteria</taxon>
        <taxon>Pseudomonadati</taxon>
        <taxon>Pseudomonadota</taxon>
        <taxon>Betaproteobacteria</taxon>
        <taxon>Rhodocyclales</taxon>
        <taxon>Fluviibacteraceae</taxon>
        <taxon>Fluviibacter</taxon>
    </lineage>
</organism>
<keyword evidence="9" id="KW-1185">Reference proteome</keyword>
<protein>
    <submittedName>
        <fullName evidence="8">Transporter</fullName>
    </submittedName>
</protein>
<evidence type="ECO:0000256" key="1">
    <source>
        <dbReference type="ARBA" id="ARBA00004651"/>
    </source>
</evidence>
<dbReference type="EMBL" id="AP022345">
    <property type="protein sequence ID" value="BBU68388.1"/>
    <property type="molecule type" value="Genomic_DNA"/>
</dbReference>
<keyword evidence="4" id="KW-1003">Cell membrane</keyword>
<evidence type="ECO:0000256" key="6">
    <source>
        <dbReference type="ARBA" id="ARBA00022989"/>
    </source>
</evidence>
<keyword evidence="5" id="KW-0812">Transmembrane</keyword>
<gene>
    <name evidence="8" type="ORF">ICHIAU1_06710</name>
</gene>
<sequence length="294" mass="31904">MDLFTRILEVIFPVIAVVAVGVWAGRKHKPEMAVANRLNMDYFTPAMVFTVMAGGDFHIREYVWLAAGAAISIAACGLIGYLTARALHEAPKTVGLPIMINNSGNLGIPLALLAFGKEGMAAAVVLFLVSNTIHFTIGPWILDHNARMRDIWKIPMIQAAVLGLVFNVMQIHLWQPLMFAIRMLGDISVPLMLFALGVRLCDVKFSESTASMVAAVVRPLAGMGTAALVGWSLNLSEAFIAQLILFGSLPPAVLNYMFAERYNQEPHKVASIVMIGNLAGLVFIPIALLIVLPR</sequence>
<evidence type="ECO:0000256" key="3">
    <source>
        <dbReference type="ARBA" id="ARBA00022448"/>
    </source>
</evidence>
<dbReference type="Proteomes" id="UP000463961">
    <property type="component" value="Chromosome"/>
</dbReference>
<evidence type="ECO:0000256" key="7">
    <source>
        <dbReference type="ARBA" id="ARBA00023136"/>
    </source>
</evidence>
<dbReference type="RefSeq" id="WP_242451472.1">
    <property type="nucleotide sequence ID" value="NZ_AP019011.1"/>
</dbReference>
<dbReference type="InterPro" id="IPR038770">
    <property type="entry name" value="Na+/solute_symporter_sf"/>
</dbReference>
<dbReference type="InterPro" id="IPR004776">
    <property type="entry name" value="Mem_transp_PIN-like"/>
</dbReference>
<comment type="similarity">
    <text evidence="2">Belongs to the auxin efflux carrier (TC 2.A.69) family.</text>
</comment>
<keyword evidence="7" id="KW-0472">Membrane</keyword>
<dbReference type="AlphaFoldDB" id="A0A679HYD3"/>
<dbReference type="Pfam" id="PF03547">
    <property type="entry name" value="Mem_trans"/>
    <property type="match status" value="2"/>
</dbReference>
<dbReference type="Gene3D" id="1.20.1530.20">
    <property type="match status" value="1"/>
</dbReference>
<comment type="subcellular location">
    <subcellularLocation>
        <location evidence="1">Cell membrane</location>
        <topology evidence="1">Multi-pass membrane protein</topology>
    </subcellularLocation>
</comment>
<dbReference type="PANTHER" id="PTHR36838:SF1">
    <property type="entry name" value="SLR1864 PROTEIN"/>
    <property type="match status" value="1"/>
</dbReference>